<dbReference type="Pfam" id="PF01926">
    <property type="entry name" value="MMR_HSR1"/>
    <property type="match status" value="1"/>
</dbReference>
<dbReference type="InterPro" id="IPR006073">
    <property type="entry name" value="GTP-bd"/>
</dbReference>
<dbReference type="AlphaFoldDB" id="A0AAD4GK83"/>
<accession>A0AAD4GK83</accession>
<dbReference type="SUPFAM" id="SSF52540">
    <property type="entry name" value="P-loop containing nucleoside triphosphate hydrolases"/>
    <property type="match status" value="1"/>
</dbReference>
<reference evidence="2" key="2">
    <citation type="journal article" date="2020" name="Nat. Commun.">
        <title>Large-scale genome sequencing of mycorrhizal fungi provides insights into the early evolution of symbiotic traits.</title>
        <authorList>
            <person name="Miyauchi S."/>
            <person name="Kiss E."/>
            <person name="Kuo A."/>
            <person name="Drula E."/>
            <person name="Kohler A."/>
            <person name="Sanchez-Garcia M."/>
            <person name="Morin E."/>
            <person name="Andreopoulos B."/>
            <person name="Barry K.W."/>
            <person name="Bonito G."/>
            <person name="Buee M."/>
            <person name="Carver A."/>
            <person name="Chen C."/>
            <person name="Cichocki N."/>
            <person name="Clum A."/>
            <person name="Culley D."/>
            <person name="Crous P.W."/>
            <person name="Fauchery L."/>
            <person name="Girlanda M."/>
            <person name="Hayes R.D."/>
            <person name="Keri Z."/>
            <person name="LaButti K."/>
            <person name="Lipzen A."/>
            <person name="Lombard V."/>
            <person name="Magnuson J."/>
            <person name="Maillard F."/>
            <person name="Murat C."/>
            <person name="Nolan M."/>
            <person name="Ohm R.A."/>
            <person name="Pangilinan J."/>
            <person name="Pereira M.F."/>
            <person name="Perotto S."/>
            <person name="Peter M."/>
            <person name="Pfister S."/>
            <person name="Riley R."/>
            <person name="Sitrit Y."/>
            <person name="Stielow J.B."/>
            <person name="Szollosi G."/>
            <person name="Zifcakova L."/>
            <person name="Stursova M."/>
            <person name="Spatafora J.W."/>
            <person name="Tedersoo L."/>
            <person name="Vaario L.M."/>
            <person name="Yamada A."/>
            <person name="Yan M."/>
            <person name="Wang P."/>
            <person name="Xu J."/>
            <person name="Bruns T."/>
            <person name="Baldrian P."/>
            <person name="Vilgalys R."/>
            <person name="Dunand C."/>
            <person name="Henrissat B."/>
            <person name="Grigoriev I.V."/>
            <person name="Hibbett D."/>
            <person name="Nagy L.G."/>
            <person name="Martin F.M."/>
        </authorList>
    </citation>
    <scope>NUCLEOTIDE SEQUENCE</scope>
    <source>
        <strain evidence="2">BED1</strain>
    </source>
</reference>
<dbReference type="EMBL" id="WHUW01000004">
    <property type="protein sequence ID" value="KAF8447463.1"/>
    <property type="molecule type" value="Genomic_DNA"/>
</dbReference>
<organism evidence="2 3">
    <name type="scientific">Boletus edulis BED1</name>
    <dbReference type="NCBI Taxonomy" id="1328754"/>
    <lineage>
        <taxon>Eukaryota</taxon>
        <taxon>Fungi</taxon>
        <taxon>Dikarya</taxon>
        <taxon>Basidiomycota</taxon>
        <taxon>Agaricomycotina</taxon>
        <taxon>Agaricomycetes</taxon>
        <taxon>Agaricomycetidae</taxon>
        <taxon>Boletales</taxon>
        <taxon>Boletineae</taxon>
        <taxon>Boletaceae</taxon>
        <taxon>Boletoideae</taxon>
        <taxon>Boletus</taxon>
    </lineage>
</organism>
<dbReference type="Gene3D" id="3.40.50.300">
    <property type="entry name" value="P-loop containing nucleotide triphosphate hydrolases"/>
    <property type="match status" value="1"/>
</dbReference>
<evidence type="ECO:0000313" key="3">
    <source>
        <dbReference type="Proteomes" id="UP001194468"/>
    </source>
</evidence>
<feature type="domain" description="G" evidence="1">
    <location>
        <begin position="24"/>
        <end position="98"/>
    </location>
</feature>
<comment type="caution">
    <text evidence="2">The sequence shown here is derived from an EMBL/GenBank/DDBJ whole genome shotgun (WGS) entry which is preliminary data.</text>
</comment>
<protein>
    <recommendedName>
        <fullName evidence="1">G domain-containing protein</fullName>
    </recommendedName>
</protein>
<dbReference type="InterPro" id="IPR027417">
    <property type="entry name" value="P-loop_NTPase"/>
</dbReference>
<name>A0AAD4GK83_BOLED</name>
<dbReference type="GO" id="GO:0005525">
    <property type="term" value="F:GTP binding"/>
    <property type="evidence" value="ECO:0007669"/>
    <property type="project" value="InterPro"/>
</dbReference>
<keyword evidence="3" id="KW-1185">Reference proteome</keyword>
<sequence>MHHAFGQLLATTTPIIQSCERFRLLIIGNSGVGKSSLLQGVFGVEGIHTSEAERGIADIDREFISPTNKRFVVHDSLGFESGNEGNMKIVKDFVARRKAMPHLKDQLHAIWKERLPASIDPFA</sequence>
<evidence type="ECO:0000259" key="1">
    <source>
        <dbReference type="Pfam" id="PF01926"/>
    </source>
</evidence>
<dbReference type="Proteomes" id="UP001194468">
    <property type="component" value="Unassembled WGS sequence"/>
</dbReference>
<reference evidence="2" key="1">
    <citation type="submission" date="2019-10" db="EMBL/GenBank/DDBJ databases">
        <authorList>
            <consortium name="DOE Joint Genome Institute"/>
            <person name="Kuo A."/>
            <person name="Miyauchi S."/>
            <person name="Kiss E."/>
            <person name="Drula E."/>
            <person name="Kohler A."/>
            <person name="Sanchez-Garcia M."/>
            <person name="Andreopoulos B."/>
            <person name="Barry K.W."/>
            <person name="Bonito G."/>
            <person name="Buee M."/>
            <person name="Carver A."/>
            <person name="Chen C."/>
            <person name="Cichocki N."/>
            <person name="Clum A."/>
            <person name="Culley D."/>
            <person name="Crous P.W."/>
            <person name="Fauchery L."/>
            <person name="Girlanda M."/>
            <person name="Hayes R."/>
            <person name="Keri Z."/>
            <person name="LaButti K."/>
            <person name="Lipzen A."/>
            <person name="Lombard V."/>
            <person name="Magnuson J."/>
            <person name="Maillard F."/>
            <person name="Morin E."/>
            <person name="Murat C."/>
            <person name="Nolan M."/>
            <person name="Ohm R."/>
            <person name="Pangilinan J."/>
            <person name="Pereira M."/>
            <person name="Perotto S."/>
            <person name="Peter M."/>
            <person name="Riley R."/>
            <person name="Sitrit Y."/>
            <person name="Stielow B."/>
            <person name="Szollosi G."/>
            <person name="Zifcakova L."/>
            <person name="Stursova M."/>
            <person name="Spatafora J.W."/>
            <person name="Tedersoo L."/>
            <person name="Vaario L.-M."/>
            <person name="Yamada A."/>
            <person name="Yan M."/>
            <person name="Wang P."/>
            <person name="Xu J."/>
            <person name="Bruns T."/>
            <person name="Baldrian P."/>
            <person name="Vilgalys R."/>
            <person name="Henrissat B."/>
            <person name="Grigoriev I.V."/>
            <person name="Hibbett D."/>
            <person name="Nagy L.G."/>
            <person name="Martin F.M."/>
        </authorList>
    </citation>
    <scope>NUCLEOTIDE SEQUENCE</scope>
    <source>
        <strain evidence="2">BED1</strain>
    </source>
</reference>
<proteinExistence type="predicted"/>
<gene>
    <name evidence="2" type="ORF">L210DRAFT_2798999</name>
</gene>
<evidence type="ECO:0000313" key="2">
    <source>
        <dbReference type="EMBL" id="KAF8447463.1"/>
    </source>
</evidence>